<evidence type="ECO:0000256" key="10">
    <source>
        <dbReference type="PIRNR" id="PIRNR006268"/>
    </source>
</evidence>
<dbReference type="PANTHER" id="PTHR30040">
    <property type="entry name" value="THIAMINE BIOSYNTHESIS LIPOPROTEIN APBE"/>
    <property type="match status" value="1"/>
</dbReference>
<feature type="signal peptide" evidence="12">
    <location>
        <begin position="1"/>
        <end position="20"/>
    </location>
</feature>
<evidence type="ECO:0000313" key="14">
    <source>
        <dbReference type="Proteomes" id="UP000475117"/>
    </source>
</evidence>
<proteinExistence type="inferred from homology"/>
<dbReference type="EMBL" id="CP066776">
    <property type="protein sequence ID" value="QQL45395.1"/>
    <property type="molecule type" value="Genomic_DNA"/>
</dbReference>
<dbReference type="KEGG" id="soa:G3M56_002045"/>
<feature type="binding site" evidence="11">
    <location>
        <position position="289"/>
    </location>
    <ligand>
        <name>Mg(2+)</name>
        <dbReference type="ChEBI" id="CHEBI:18420"/>
    </ligand>
</feature>
<comment type="catalytic activity">
    <reaction evidence="9 10">
        <text>L-threonyl-[protein] + FAD = FMN-L-threonyl-[protein] + AMP + H(+)</text>
        <dbReference type="Rhea" id="RHEA:36847"/>
        <dbReference type="Rhea" id="RHEA-COMP:11060"/>
        <dbReference type="Rhea" id="RHEA-COMP:11061"/>
        <dbReference type="ChEBI" id="CHEBI:15378"/>
        <dbReference type="ChEBI" id="CHEBI:30013"/>
        <dbReference type="ChEBI" id="CHEBI:57692"/>
        <dbReference type="ChEBI" id="CHEBI:74257"/>
        <dbReference type="ChEBI" id="CHEBI:456215"/>
        <dbReference type="EC" id="2.7.1.180"/>
    </reaction>
</comment>
<dbReference type="InterPro" id="IPR024932">
    <property type="entry name" value="ApbE"/>
</dbReference>
<accession>A0A6B3LFU1</accession>
<dbReference type="GO" id="GO:0016740">
    <property type="term" value="F:transferase activity"/>
    <property type="evidence" value="ECO:0007669"/>
    <property type="project" value="UniProtKB-UniRule"/>
</dbReference>
<evidence type="ECO:0000256" key="7">
    <source>
        <dbReference type="ARBA" id="ARBA00022842"/>
    </source>
</evidence>
<evidence type="ECO:0000256" key="11">
    <source>
        <dbReference type="PIRSR" id="PIRSR006268-2"/>
    </source>
</evidence>
<keyword evidence="4 10" id="KW-0808">Transferase</keyword>
<comment type="similarity">
    <text evidence="10">Belongs to the ApbE family.</text>
</comment>
<organism evidence="13 14">
    <name type="scientific">Sulfuriroseicoccus oceanibius</name>
    <dbReference type="NCBI Taxonomy" id="2707525"/>
    <lineage>
        <taxon>Bacteria</taxon>
        <taxon>Pseudomonadati</taxon>
        <taxon>Verrucomicrobiota</taxon>
        <taxon>Verrucomicrobiia</taxon>
        <taxon>Verrucomicrobiales</taxon>
        <taxon>Verrucomicrobiaceae</taxon>
        <taxon>Sulfuriroseicoccus</taxon>
    </lineage>
</organism>
<dbReference type="Pfam" id="PF02424">
    <property type="entry name" value="ApbE"/>
    <property type="match status" value="1"/>
</dbReference>
<dbReference type="GO" id="GO:0046872">
    <property type="term" value="F:metal ion binding"/>
    <property type="evidence" value="ECO:0007669"/>
    <property type="project" value="UniProtKB-UniRule"/>
</dbReference>
<keyword evidence="5 10" id="KW-0479">Metal-binding</keyword>
<dbReference type="Proteomes" id="UP000475117">
    <property type="component" value="Chromosome"/>
</dbReference>
<reference evidence="13 14" key="1">
    <citation type="submission" date="2020-12" db="EMBL/GenBank/DDBJ databases">
        <title>Sulforoseuscoccus oceanibium gen. nov., sp. nov., a representative of the phylum Verrucomicrobia with special cytoplasmic membrane, and proposal of Sulforoseuscoccusaceae fam. nov.</title>
        <authorList>
            <person name="Xi F."/>
        </authorList>
    </citation>
    <scope>NUCLEOTIDE SEQUENCE [LARGE SCALE GENOMIC DNA]</scope>
    <source>
        <strain evidence="13 14">T37</strain>
    </source>
</reference>
<keyword evidence="12" id="KW-0732">Signal</keyword>
<evidence type="ECO:0000256" key="2">
    <source>
        <dbReference type="ARBA" id="ARBA00016337"/>
    </source>
</evidence>
<evidence type="ECO:0000256" key="6">
    <source>
        <dbReference type="ARBA" id="ARBA00022827"/>
    </source>
</evidence>
<dbReference type="RefSeq" id="WP_164365204.1">
    <property type="nucleotide sequence ID" value="NZ_CP066776.1"/>
</dbReference>
<keyword evidence="3 10" id="KW-0285">Flavoprotein</keyword>
<dbReference type="Gene3D" id="3.10.520.10">
    <property type="entry name" value="ApbE-like domains"/>
    <property type="match status" value="1"/>
</dbReference>
<dbReference type="EC" id="2.7.1.180" evidence="1 10"/>
<dbReference type="AlphaFoldDB" id="A0A6B3LFU1"/>
<name>A0A6B3LFU1_9BACT</name>
<evidence type="ECO:0000256" key="8">
    <source>
        <dbReference type="ARBA" id="ARBA00031306"/>
    </source>
</evidence>
<evidence type="ECO:0000256" key="4">
    <source>
        <dbReference type="ARBA" id="ARBA00022679"/>
    </source>
</evidence>
<evidence type="ECO:0000256" key="5">
    <source>
        <dbReference type="ARBA" id="ARBA00022723"/>
    </source>
</evidence>
<dbReference type="SUPFAM" id="SSF143631">
    <property type="entry name" value="ApbE-like"/>
    <property type="match status" value="1"/>
</dbReference>
<evidence type="ECO:0000313" key="13">
    <source>
        <dbReference type="EMBL" id="QQL45395.1"/>
    </source>
</evidence>
<feature type="chain" id="PRO_5039902523" description="FAD:protein FMN transferase" evidence="12">
    <location>
        <begin position="21"/>
        <end position="333"/>
    </location>
</feature>
<feature type="binding site" evidence="11">
    <location>
        <position position="285"/>
    </location>
    <ligand>
        <name>Mg(2+)</name>
        <dbReference type="ChEBI" id="CHEBI:18420"/>
    </ligand>
</feature>
<keyword evidence="14" id="KW-1185">Reference proteome</keyword>
<dbReference type="PIRSF" id="PIRSF006268">
    <property type="entry name" value="ApbE"/>
    <property type="match status" value="1"/>
</dbReference>
<comment type="cofactor">
    <cofactor evidence="11">
        <name>Mg(2+)</name>
        <dbReference type="ChEBI" id="CHEBI:18420"/>
    </cofactor>
    <cofactor evidence="11">
        <name>Mn(2+)</name>
        <dbReference type="ChEBI" id="CHEBI:29035"/>
    </cofactor>
    <text evidence="11">Magnesium. Can also use manganese.</text>
</comment>
<keyword evidence="6 10" id="KW-0274">FAD</keyword>
<evidence type="ECO:0000256" key="12">
    <source>
        <dbReference type="SAM" id="SignalP"/>
    </source>
</evidence>
<evidence type="ECO:0000256" key="9">
    <source>
        <dbReference type="ARBA" id="ARBA00048540"/>
    </source>
</evidence>
<gene>
    <name evidence="13" type="ORF">G3M56_002045</name>
</gene>
<sequence length="333" mass="35302">MKIVSLALVWWVALIAVAYAAEPVVAECPLMGTLFKVVVYPPEGAQREKVEAAIDQAFAIATQIDDVASDYKSSSELRGLNIRHGGRLSVTFAPIVREAERLMKVTDGAYDPGLGRLTVLWRESVKTRELPDPDALAHALHHSGLDGVRGWHNKTSLFSLDKNDGALPHLDLGGMAKGYAADRMFDHLKAAGYPRSAIVAGGDVRVGVAPPGRMGWPVTIRTARPDQDDLTILAVNAGVSTSGALYQNVVIDGVTYSHILDPKTGLGLTQPIAATVIAANATLSDALATAACVAGAEAAAAKIEDWGAISVRVVTDEGVTIPDADEFYWEDAK</sequence>
<protein>
    <recommendedName>
        <fullName evidence="2 10">FAD:protein FMN transferase</fullName>
        <ecNumber evidence="1 10">2.7.1.180</ecNumber>
    </recommendedName>
    <alternativeName>
        <fullName evidence="8 10">Flavin transferase</fullName>
    </alternativeName>
</protein>
<keyword evidence="7 10" id="KW-0460">Magnesium</keyword>
<feature type="binding site" evidence="11">
    <location>
        <position position="174"/>
    </location>
    <ligand>
        <name>Mg(2+)</name>
        <dbReference type="ChEBI" id="CHEBI:18420"/>
    </ligand>
</feature>
<evidence type="ECO:0000256" key="3">
    <source>
        <dbReference type="ARBA" id="ARBA00022630"/>
    </source>
</evidence>
<evidence type="ECO:0000256" key="1">
    <source>
        <dbReference type="ARBA" id="ARBA00011955"/>
    </source>
</evidence>
<dbReference type="InterPro" id="IPR003374">
    <property type="entry name" value="ApbE-like_sf"/>
</dbReference>
<dbReference type="PANTHER" id="PTHR30040:SF2">
    <property type="entry name" value="FAD:PROTEIN FMN TRANSFERASE"/>
    <property type="match status" value="1"/>
</dbReference>